<feature type="region of interest" description="Disordered" evidence="11">
    <location>
        <begin position="1"/>
        <end position="167"/>
    </location>
</feature>
<dbReference type="InterPro" id="IPR001841">
    <property type="entry name" value="Znf_RING"/>
</dbReference>
<keyword evidence="9" id="KW-0539">Nucleus</keyword>
<dbReference type="EMBL" id="HBHW01042737">
    <property type="protein sequence ID" value="CAE0064993.1"/>
    <property type="molecule type" value="Transcribed_RNA"/>
</dbReference>
<evidence type="ECO:0000256" key="7">
    <source>
        <dbReference type="ARBA" id="ARBA00023015"/>
    </source>
</evidence>
<keyword evidence="4" id="KW-0677">Repeat</keyword>
<keyword evidence="5 10" id="KW-0863">Zinc-finger</keyword>
<evidence type="ECO:0000256" key="4">
    <source>
        <dbReference type="ARBA" id="ARBA00022737"/>
    </source>
</evidence>
<dbReference type="InterPro" id="IPR019787">
    <property type="entry name" value="Znf_PHD-finger"/>
</dbReference>
<organism evidence="14">
    <name type="scientific">Rhodosorus marinus</name>
    <dbReference type="NCBI Taxonomy" id="101924"/>
    <lineage>
        <taxon>Eukaryota</taxon>
        <taxon>Rhodophyta</taxon>
        <taxon>Stylonematophyceae</taxon>
        <taxon>Stylonematales</taxon>
        <taxon>Stylonemataceae</taxon>
        <taxon>Rhodosorus</taxon>
    </lineage>
</organism>
<feature type="region of interest" description="Disordered" evidence="11">
    <location>
        <begin position="1179"/>
        <end position="1231"/>
    </location>
</feature>
<dbReference type="PROSITE" id="PS50016">
    <property type="entry name" value="ZF_PHD_2"/>
    <property type="match status" value="1"/>
</dbReference>
<dbReference type="PANTHER" id="PTHR12360:SF12">
    <property type="entry name" value="TRANSCRIPTIONAL REPRESSOR NF-X1"/>
    <property type="match status" value="1"/>
</dbReference>
<dbReference type="GO" id="GO:0008270">
    <property type="term" value="F:zinc ion binding"/>
    <property type="evidence" value="ECO:0007669"/>
    <property type="project" value="UniProtKB-KW"/>
</dbReference>
<dbReference type="GO" id="GO:0005634">
    <property type="term" value="C:nucleus"/>
    <property type="evidence" value="ECO:0007669"/>
    <property type="project" value="UniProtKB-SubCell"/>
</dbReference>
<evidence type="ECO:0000256" key="9">
    <source>
        <dbReference type="ARBA" id="ARBA00023242"/>
    </source>
</evidence>
<feature type="compositionally biased region" description="Basic and acidic residues" evidence="11">
    <location>
        <begin position="229"/>
        <end position="239"/>
    </location>
</feature>
<dbReference type="PROSITE" id="PS50089">
    <property type="entry name" value="ZF_RING_2"/>
    <property type="match status" value="1"/>
</dbReference>
<evidence type="ECO:0000256" key="11">
    <source>
        <dbReference type="SAM" id="MobiDB-lite"/>
    </source>
</evidence>
<evidence type="ECO:0000313" key="14">
    <source>
        <dbReference type="EMBL" id="CAE0064993.1"/>
    </source>
</evidence>
<name>A0A7S3EPQ7_9RHOD</name>
<feature type="region of interest" description="Disordered" evidence="11">
    <location>
        <begin position="181"/>
        <end position="239"/>
    </location>
</feature>
<keyword evidence="3" id="KW-0479">Metal-binding</keyword>
<dbReference type="GO" id="GO:0000977">
    <property type="term" value="F:RNA polymerase II transcription regulatory region sequence-specific DNA binding"/>
    <property type="evidence" value="ECO:0007669"/>
    <property type="project" value="TreeGrafter"/>
</dbReference>
<feature type="domain" description="PHD-type" evidence="12">
    <location>
        <begin position="259"/>
        <end position="321"/>
    </location>
</feature>
<evidence type="ECO:0000256" key="6">
    <source>
        <dbReference type="ARBA" id="ARBA00022833"/>
    </source>
</evidence>
<feature type="compositionally biased region" description="Basic and acidic residues" evidence="11">
    <location>
        <begin position="79"/>
        <end position="92"/>
    </location>
</feature>
<evidence type="ECO:0000256" key="3">
    <source>
        <dbReference type="ARBA" id="ARBA00022723"/>
    </source>
</evidence>
<evidence type="ECO:0008006" key="15">
    <source>
        <dbReference type="Google" id="ProtNLM"/>
    </source>
</evidence>
<dbReference type="GO" id="GO:0000981">
    <property type="term" value="F:DNA-binding transcription factor activity, RNA polymerase II-specific"/>
    <property type="evidence" value="ECO:0007669"/>
    <property type="project" value="TreeGrafter"/>
</dbReference>
<feature type="compositionally biased region" description="Acidic residues" evidence="11">
    <location>
        <begin position="1201"/>
        <end position="1216"/>
    </location>
</feature>
<dbReference type="SUPFAM" id="SSF57850">
    <property type="entry name" value="RING/U-box"/>
    <property type="match status" value="1"/>
</dbReference>
<dbReference type="CDD" id="cd16492">
    <property type="entry name" value="RING-CH-C4HC3_NFX1-like"/>
    <property type="match status" value="1"/>
</dbReference>
<dbReference type="InterPro" id="IPR034078">
    <property type="entry name" value="NFX1_fam"/>
</dbReference>
<accession>A0A7S3EPQ7</accession>
<comment type="similarity">
    <text evidence="2">Belongs to the NFX1 family.</text>
</comment>
<feature type="compositionally biased region" description="Polar residues" evidence="11">
    <location>
        <begin position="124"/>
        <end position="138"/>
    </location>
</feature>
<protein>
    <recommendedName>
        <fullName evidence="15">R3H domain-containing protein</fullName>
    </recommendedName>
</protein>
<feature type="compositionally biased region" description="Low complexity" evidence="11">
    <location>
        <begin position="1187"/>
        <end position="1200"/>
    </location>
</feature>
<dbReference type="PANTHER" id="PTHR12360">
    <property type="entry name" value="NUCLEAR TRANSCRIPTION FACTOR, X-BOX BINDING 1 NFX1"/>
    <property type="match status" value="1"/>
</dbReference>
<evidence type="ECO:0000256" key="2">
    <source>
        <dbReference type="ARBA" id="ARBA00007269"/>
    </source>
</evidence>
<evidence type="ECO:0000256" key="1">
    <source>
        <dbReference type="ARBA" id="ARBA00004123"/>
    </source>
</evidence>
<dbReference type="CDD" id="cd06008">
    <property type="entry name" value="NF-X1-zinc-finger"/>
    <property type="match status" value="6"/>
</dbReference>
<comment type="subcellular location">
    <subcellularLocation>
        <location evidence="1">Nucleus</location>
    </subcellularLocation>
</comment>
<dbReference type="InterPro" id="IPR000967">
    <property type="entry name" value="Znf_NFX1"/>
</dbReference>
<reference evidence="14" key="1">
    <citation type="submission" date="2021-01" db="EMBL/GenBank/DDBJ databases">
        <authorList>
            <person name="Corre E."/>
            <person name="Pelletier E."/>
            <person name="Niang G."/>
            <person name="Scheremetjew M."/>
            <person name="Finn R."/>
            <person name="Kale V."/>
            <person name="Holt S."/>
            <person name="Cochrane G."/>
            <person name="Meng A."/>
            <person name="Brown T."/>
            <person name="Cohen L."/>
        </authorList>
    </citation>
    <scope>NUCLEOTIDE SEQUENCE</scope>
    <source>
        <strain evidence="14">CCMP 769</strain>
    </source>
</reference>
<dbReference type="AlphaFoldDB" id="A0A7S3EPQ7"/>
<evidence type="ECO:0000256" key="8">
    <source>
        <dbReference type="ARBA" id="ARBA00023163"/>
    </source>
</evidence>
<evidence type="ECO:0000256" key="5">
    <source>
        <dbReference type="ARBA" id="ARBA00022771"/>
    </source>
</evidence>
<feature type="domain" description="RING-type" evidence="13">
    <location>
        <begin position="262"/>
        <end position="319"/>
    </location>
</feature>
<feature type="compositionally biased region" description="Polar residues" evidence="11">
    <location>
        <begin position="195"/>
        <end position="209"/>
    </location>
</feature>
<evidence type="ECO:0000259" key="13">
    <source>
        <dbReference type="PROSITE" id="PS50089"/>
    </source>
</evidence>
<keyword evidence="8" id="KW-0804">Transcription</keyword>
<proteinExistence type="inferred from homology"/>
<keyword evidence="6" id="KW-0862">Zinc</keyword>
<keyword evidence="7" id="KW-0805">Transcription regulation</keyword>
<feature type="compositionally biased region" description="Basic residues" evidence="11">
    <location>
        <begin position="139"/>
        <end position="150"/>
    </location>
</feature>
<evidence type="ECO:0000256" key="10">
    <source>
        <dbReference type="PROSITE-ProRule" id="PRU00175"/>
    </source>
</evidence>
<dbReference type="SMART" id="SM00438">
    <property type="entry name" value="ZnF_NFX"/>
    <property type="match status" value="9"/>
</dbReference>
<sequence>MDSRSEDALQEAGGSSGGRSRQDRRFQGRIKYKAKTPSGVEEEGSWRRGQVVATHNVSGSGRTLEGPEEQSSSTPSRRPAKDGRSGKGSGKEKGRKTTMLRHETPLPSEVEGGPSDVQRESENTSESVANVFTSNSRQRTPKRRYPKSALRRQENALPSGENLGERSVDDAAENISEAVAEVSISSARPRHRNNGRQSQLVPSQVTHPNHQSRKKSGSSLSVGSRRYQRRDPVRAARDTDPPALTELAVVLIEKLERQEYECMVCFENVLRRHKIWSCRRCYAIFHLGCVRKWAKSSTTYAQDNSERDSNASWRCPGCQDEGLGRNFAYICFCGRRVNPESEPGITPHSCGEICGRSRGAVGSTCTHPCTERCHPGPCPPCLLWSAAEPCHCGKETVKRKCSESRPAGGYSCGGVCGKLMNCGRKNHFCKQVCHSGPCGDCVEVVETPCFCGKALAQLPCAFVSTESSSGGGFACQNICEEELTCGNHRCEKGCHAPPCDKCVLSPQVRDYCACGKTRLSAAEKMSRRDCLSPVPSCGQPCGKPLACLAGHSCEQICGHTAECGPCQKTVDVLCACGDKVFSLKCSLDEESARISARCKVVCSDKLNCRKHNCSEICCPGRKRKAKESAASKKLWASMRGAEFSNHQCNDQCEKLLNCGLHRCDLDCGHRGDCPTCGYLIREPISCFCGASVTPPPARCGVKPPECDRPCTKRRFCPHPCPYTCHYGDCEKCVALVTKFCERHGEKRVVPCFVESVTCGRPCNKPLPCGVHACRRYCHTDPCTSTNSSKGAVDGESNVNAPVGEEFRCKEICGLPRRPCGHPCADFCHGTAGCPFYECPFPVWVRCLCGRKASKDGCNTDLRQGVRTSLDAEKIGGLPVRLACDDLCAQLARNEKLAEAIGVERGSEGENAETKNRLEDIMVSPQVVADPNGTVNPAVVPIQSRVQVKEAERIKSAPFSDFLMDYARSELETVAYLENIFASFLSGAHEGTISLRPLGSLDRVCATKLAVEYKISLHVDPNDEQVLWIDESSRQASRAPKVLLSAARAQTDASERLEADYLAKRRLVVAIGGRVPTEGVSNVLSKIESTKEKAGEVETVFPAYEVVNTVERGVGGANSTRAEATLQFANPEQRYIATEMLRMRKRFVFRTPLATTSKSFRELACDENFRAKIRFQPAGTSWGEAPTAAGRAAGRSAWSSDESSEPVPDEWTDEEGELPPIDRWDADDVESS</sequence>
<evidence type="ECO:0000259" key="12">
    <source>
        <dbReference type="PROSITE" id="PS50016"/>
    </source>
</evidence>
<gene>
    <name evidence="14" type="ORF">RMAR00112_LOCUS33065</name>
</gene>